<evidence type="ECO:0000313" key="3">
    <source>
        <dbReference type="Proteomes" id="UP001649230"/>
    </source>
</evidence>
<accession>A0ABY3SJC0</accession>
<feature type="transmembrane region" description="Helical" evidence="1">
    <location>
        <begin position="6"/>
        <end position="25"/>
    </location>
</feature>
<evidence type="ECO:0000313" key="2">
    <source>
        <dbReference type="EMBL" id="UJF33235.1"/>
    </source>
</evidence>
<evidence type="ECO:0008006" key="4">
    <source>
        <dbReference type="Google" id="ProtNLM"/>
    </source>
</evidence>
<dbReference type="RefSeq" id="WP_235119573.1">
    <property type="nucleotide sequence ID" value="NZ_CP090978.1"/>
</dbReference>
<sequence length="132" mass="15184">MWIGLLWIVGCYGISIAVLHILFGTRKERSRNPARVLVITKNNENQIEWYLRSLFFFSRFKGRELQTTILDEGSSDDTIKIIERLSHTHSIELGSDLAYRSVDDYLGQHEKDSVIVVNLSNQTDLAEIPFVT</sequence>
<dbReference type="Proteomes" id="UP001649230">
    <property type="component" value="Chromosome"/>
</dbReference>
<evidence type="ECO:0000256" key="1">
    <source>
        <dbReference type="SAM" id="Phobius"/>
    </source>
</evidence>
<name>A0ABY3SJC0_9BACL</name>
<keyword evidence="1" id="KW-0472">Membrane</keyword>
<dbReference type="EMBL" id="CP090978">
    <property type="protein sequence ID" value="UJF33235.1"/>
    <property type="molecule type" value="Genomic_DNA"/>
</dbReference>
<protein>
    <recommendedName>
        <fullName evidence="4">Glycosyltransferase</fullName>
    </recommendedName>
</protein>
<organism evidence="2 3">
    <name type="scientific">Paenibacillus hexagrammi</name>
    <dbReference type="NCBI Taxonomy" id="2908839"/>
    <lineage>
        <taxon>Bacteria</taxon>
        <taxon>Bacillati</taxon>
        <taxon>Bacillota</taxon>
        <taxon>Bacilli</taxon>
        <taxon>Bacillales</taxon>
        <taxon>Paenibacillaceae</taxon>
        <taxon>Paenibacillus</taxon>
    </lineage>
</organism>
<reference evidence="2 3" key="1">
    <citation type="journal article" date="2024" name="Int. J. Syst. Evol. Microbiol.">
        <title>Paenibacillus hexagrammi sp. nov., a novel bacterium isolated from the gut content of Hexagrammos agrammus.</title>
        <authorList>
            <person name="Jung H.K."/>
            <person name="Kim D.G."/>
            <person name="Zin H."/>
            <person name="Park J."/>
            <person name="Jung H."/>
            <person name="Kim Y.O."/>
            <person name="Kong H.J."/>
            <person name="Kim J.W."/>
            <person name="Kim Y.S."/>
        </authorList>
    </citation>
    <scope>NUCLEOTIDE SEQUENCE [LARGE SCALE GENOMIC DNA]</scope>
    <source>
        <strain evidence="2 3">YPD9-1</strain>
    </source>
</reference>
<proteinExistence type="predicted"/>
<keyword evidence="1" id="KW-1133">Transmembrane helix</keyword>
<gene>
    <name evidence="2" type="ORF">L0M14_27495</name>
</gene>
<keyword evidence="3" id="KW-1185">Reference proteome</keyword>
<keyword evidence="1" id="KW-0812">Transmembrane</keyword>